<dbReference type="InterPro" id="IPR029058">
    <property type="entry name" value="AB_hydrolase_fold"/>
</dbReference>
<dbReference type="PANTHER" id="PTHR46623">
    <property type="entry name" value="CARBOXYMETHYLENEBUTENOLIDASE-RELATED"/>
    <property type="match status" value="1"/>
</dbReference>
<dbReference type="InterPro" id="IPR006311">
    <property type="entry name" value="TAT_signal"/>
</dbReference>
<protein>
    <submittedName>
        <fullName evidence="2">Carboxymethylenebutenolidase</fullName>
    </submittedName>
</protein>
<reference evidence="2 3" key="1">
    <citation type="submission" date="2018-05" db="EMBL/GenBank/DDBJ databases">
        <title>Genome of Sphingosinicella humi QZX222.</title>
        <authorList>
            <person name="Qiao Z."/>
            <person name="Wang G."/>
        </authorList>
    </citation>
    <scope>NUCLEOTIDE SEQUENCE [LARGE SCALE GENOMIC DNA]</scope>
    <source>
        <strain evidence="2 3">QZX222</strain>
    </source>
</reference>
<dbReference type="Pfam" id="PF01738">
    <property type="entry name" value="DLH"/>
    <property type="match status" value="1"/>
</dbReference>
<dbReference type="PANTHER" id="PTHR46623:SF6">
    <property type="entry name" value="ALPHA_BETA-HYDROLASES SUPERFAMILY PROTEIN"/>
    <property type="match status" value="1"/>
</dbReference>
<dbReference type="SUPFAM" id="SSF53474">
    <property type="entry name" value="alpha/beta-Hydrolases"/>
    <property type="match status" value="1"/>
</dbReference>
<dbReference type="PROSITE" id="PS51318">
    <property type="entry name" value="TAT"/>
    <property type="match status" value="1"/>
</dbReference>
<organism evidence="2 3">
    <name type="scientific">Allosphingosinicella humi</name>
    <dbReference type="NCBI Taxonomy" id="2068657"/>
    <lineage>
        <taxon>Bacteria</taxon>
        <taxon>Pseudomonadati</taxon>
        <taxon>Pseudomonadota</taxon>
        <taxon>Alphaproteobacteria</taxon>
        <taxon>Sphingomonadales</taxon>
        <taxon>Sphingomonadaceae</taxon>
        <taxon>Allosphingosinicella</taxon>
    </lineage>
</organism>
<keyword evidence="3" id="KW-1185">Reference proteome</keyword>
<evidence type="ECO:0000313" key="3">
    <source>
        <dbReference type="Proteomes" id="UP000245916"/>
    </source>
</evidence>
<evidence type="ECO:0000259" key="1">
    <source>
        <dbReference type="Pfam" id="PF01738"/>
    </source>
</evidence>
<comment type="caution">
    <text evidence="2">The sequence shown here is derived from an EMBL/GenBank/DDBJ whole genome shotgun (WGS) entry which is preliminary data.</text>
</comment>
<dbReference type="Proteomes" id="UP000245916">
    <property type="component" value="Unassembled WGS sequence"/>
</dbReference>
<gene>
    <name evidence="2" type="ORF">DF286_02225</name>
</gene>
<dbReference type="InterPro" id="IPR002925">
    <property type="entry name" value="Dienelactn_hydro"/>
</dbReference>
<dbReference type="GO" id="GO:0016787">
    <property type="term" value="F:hydrolase activity"/>
    <property type="evidence" value="ECO:0007669"/>
    <property type="project" value="InterPro"/>
</dbReference>
<dbReference type="AlphaFoldDB" id="A0A2U2J0F4"/>
<dbReference type="EMBL" id="QFFF01000001">
    <property type="protein sequence ID" value="PWG01818.1"/>
    <property type="molecule type" value="Genomic_DNA"/>
</dbReference>
<evidence type="ECO:0000313" key="2">
    <source>
        <dbReference type="EMBL" id="PWG01818.1"/>
    </source>
</evidence>
<feature type="domain" description="Dienelactone hydrolase" evidence="1">
    <location>
        <begin position="87"/>
        <end position="298"/>
    </location>
</feature>
<sequence length="300" mass="32051">MSEDDRGPLPGHRREAAIKLYDRFTHEGMDRRSFMAELSRIAGGTAAANALLLGIAASPVAAAVVPENDERLIVRRGSLGVEGRTLNGYVATPRAATGKKIPAVIVIHENRGLNRHIEDVTRRVALAGYFAVAPDFLSEMGGTPADEDKAREMIGRLELQGSVADAVALLDATRKLDHSNGKVGAIGFCWGGAFVNRLAVAAGDKLDAGVAYYGPAPDPSEAEKVKASMLLHYAGNDERVNRTGGPWTEALKRAGVDVTAHLYPGVEHAFNNDSSAARYDKAAADLAWKRTMDFLGRHLG</sequence>
<dbReference type="RefSeq" id="WP_109269957.1">
    <property type="nucleotide sequence ID" value="NZ_QFFF01000001.1"/>
</dbReference>
<proteinExistence type="predicted"/>
<dbReference type="OrthoDB" id="9771666at2"/>
<dbReference type="Gene3D" id="3.40.50.1820">
    <property type="entry name" value="alpha/beta hydrolase"/>
    <property type="match status" value="1"/>
</dbReference>
<accession>A0A2U2J0F4</accession>
<name>A0A2U2J0F4_9SPHN</name>
<dbReference type="InterPro" id="IPR051049">
    <property type="entry name" value="Dienelactone_hydrolase-like"/>
</dbReference>